<evidence type="ECO:0000259" key="3">
    <source>
        <dbReference type="PROSITE" id="PS50801"/>
    </source>
</evidence>
<dbReference type="EMBL" id="WJIE01000007">
    <property type="protein sequence ID" value="MRG95036.1"/>
    <property type="molecule type" value="Genomic_DNA"/>
</dbReference>
<dbReference type="OrthoDB" id="5506858at2"/>
<evidence type="ECO:0000313" key="4">
    <source>
        <dbReference type="EMBL" id="MRG95036.1"/>
    </source>
</evidence>
<accession>A0A6N7PW18</accession>
<protein>
    <submittedName>
        <fullName evidence="4">STAS domain-containing protein</fullName>
    </submittedName>
</protein>
<dbReference type="SUPFAM" id="SSF52091">
    <property type="entry name" value="SpoIIaa-like"/>
    <property type="match status" value="1"/>
</dbReference>
<dbReference type="AlphaFoldDB" id="A0A6N7PW18"/>
<evidence type="ECO:0000313" key="5">
    <source>
        <dbReference type="Proteomes" id="UP000440224"/>
    </source>
</evidence>
<dbReference type="PANTHER" id="PTHR33745:SF3">
    <property type="entry name" value="RSBT CO-ANTAGONIST PROTEIN RSBRC"/>
    <property type="match status" value="1"/>
</dbReference>
<dbReference type="InterPro" id="IPR051932">
    <property type="entry name" value="Bact_StressResp_Reg"/>
</dbReference>
<dbReference type="CDD" id="cd07041">
    <property type="entry name" value="STAS_RsbR_RsbS_like"/>
    <property type="match status" value="1"/>
</dbReference>
<gene>
    <name evidence="4" type="ORF">GF068_24400</name>
</gene>
<dbReference type="PROSITE" id="PS50801">
    <property type="entry name" value="STAS"/>
    <property type="match status" value="1"/>
</dbReference>
<evidence type="ECO:0000256" key="2">
    <source>
        <dbReference type="SAM" id="Coils"/>
    </source>
</evidence>
<keyword evidence="1" id="KW-0597">Phosphoprotein</keyword>
<dbReference type="Proteomes" id="UP000440224">
    <property type="component" value="Unassembled WGS sequence"/>
</dbReference>
<organism evidence="4 5">
    <name type="scientific">Polyangium spumosum</name>
    <dbReference type="NCBI Taxonomy" id="889282"/>
    <lineage>
        <taxon>Bacteria</taxon>
        <taxon>Pseudomonadati</taxon>
        <taxon>Myxococcota</taxon>
        <taxon>Polyangia</taxon>
        <taxon>Polyangiales</taxon>
        <taxon>Polyangiaceae</taxon>
        <taxon>Polyangium</taxon>
    </lineage>
</organism>
<feature type="coiled-coil region" evidence="2">
    <location>
        <begin position="54"/>
        <end position="103"/>
    </location>
</feature>
<reference evidence="4 5" key="1">
    <citation type="submission" date="2019-10" db="EMBL/GenBank/DDBJ databases">
        <title>A soil myxobacterium in the family Polyangiaceae.</title>
        <authorList>
            <person name="Li Y."/>
            <person name="Wang J."/>
        </authorList>
    </citation>
    <scope>NUCLEOTIDE SEQUENCE [LARGE SCALE GENOMIC DNA]</scope>
    <source>
        <strain evidence="4 5">DSM 14734</strain>
    </source>
</reference>
<dbReference type="PANTHER" id="PTHR33745">
    <property type="entry name" value="RSBT ANTAGONIST PROTEIN RSBS-RELATED"/>
    <property type="match status" value="1"/>
</dbReference>
<keyword evidence="5" id="KW-1185">Reference proteome</keyword>
<dbReference type="InterPro" id="IPR036513">
    <property type="entry name" value="STAS_dom_sf"/>
</dbReference>
<evidence type="ECO:0000256" key="1">
    <source>
        <dbReference type="ARBA" id="ARBA00022553"/>
    </source>
</evidence>
<dbReference type="InterPro" id="IPR002645">
    <property type="entry name" value="STAS_dom"/>
</dbReference>
<proteinExistence type="predicted"/>
<keyword evidence="2" id="KW-0175">Coiled coil</keyword>
<sequence>MPEWSAQEFFRANEIPEGAVLTGKELEAAFWQIRKMQRESQHQQAFWKSVNDSLSDAYKKLASFQKELEASREALRQANDELEEKVRERTAELTDKLAKIEEQQRTIRALFTPVIQVWDRILVLPIVGGLDARRASEMMGGLLESVVATQSAFVILDLTGVDDVDAETADHLVKMSRAAGMLGTSCLLSGLSPRVANALVALDVALGEIVSFGKLQAALQYALRHIDKPTGKSR</sequence>
<dbReference type="RefSeq" id="WP_153821867.1">
    <property type="nucleotide sequence ID" value="NZ_WJIE01000007.1"/>
</dbReference>
<feature type="domain" description="STAS" evidence="3">
    <location>
        <begin position="111"/>
        <end position="222"/>
    </location>
</feature>
<dbReference type="Gene3D" id="3.30.750.24">
    <property type="entry name" value="STAS domain"/>
    <property type="match status" value="1"/>
</dbReference>
<name>A0A6N7PW18_9BACT</name>
<comment type="caution">
    <text evidence="4">The sequence shown here is derived from an EMBL/GenBank/DDBJ whole genome shotgun (WGS) entry which is preliminary data.</text>
</comment>
<dbReference type="Pfam" id="PF01740">
    <property type="entry name" value="STAS"/>
    <property type="match status" value="1"/>
</dbReference>